<evidence type="ECO:0000313" key="2">
    <source>
        <dbReference type="EMBL" id="CAB4037999.1"/>
    </source>
</evidence>
<dbReference type="PANTHER" id="PTHR46599">
    <property type="entry name" value="PIGGYBAC TRANSPOSABLE ELEMENT-DERIVED PROTEIN 4"/>
    <property type="match status" value="1"/>
</dbReference>
<feature type="domain" description="PiggyBac transposable element-derived protein" evidence="1">
    <location>
        <begin position="96"/>
        <end position="231"/>
    </location>
</feature>
<dbReference type="Proteomes" id="UP001152795">
    <property type="component" value="Unassembled WGS sequence"/>
</dbReference>
<sequence length="279" mass="31448">AEILEIYPLTVVKINVGGVVGETGTQEEGMCGAEAVAEVVGKVQDKKYYTLGQSLSVDEQMIGTKCTVSFLQYMPKKPKRFGIKLWAICEAATGYCCNFAIYTDLLEQQVLSCGTIRKNRVGLPTGFGTEKLKKGEQKFWKSGNMTVVHWKDKRDVFAISSRQGNGMTTIPPRREADDVEKPNIICDYNDNMGGVDRLDQVIANCDMQRKSQKWWKKVFVRMVELCVVNAFVLFLHKNPQHKKKNSVHRAFHETLAIQLTQSLLDKKADIQVPISPLQK</sequence>
<name>A0A7D9JY51_PARCT</name>
<organism evidence="2 3">
    <name type="scientific">Paramuricea clavata</name>
    <name type="common">Red gorgonian</name>
    <name type="synonym">Violescent sea-whip</name>
    <dbReference type="NCBI Taxonomy" id="317549"/>
    <lineage>
        <taxon>Eukaryota</taxon>
        <taxon>Metazoa</taxon>
        <taxon>Cnidaria</taxon>
        <taxon>Anthozoa</taxon>
        <taxon>Octocorallia</taxon>
        <taxon>Malacalcyonacea</taxon>
        <taxon>Plexauridae</taxon>
        <taxon>Paramuricea</taxon>
    </lineage>
</organism>
<feature type="non-terminal residue" evidence="2">
    <location>
        <position position="1"/>
    </location>
</feature>
<dbReference type="InterPro" id="IPR029526">
    <property type="entry name" value="PGBD"/>
</dbReference>
<comment type="caution">
    <text evidence="2">The sequence shown here is derived from an EMBL/GenBank/DDBJ whole genome shotgun (WGS) entry which is preliminary data.</text>
</comment>
<proteinExistence type="predicted"/>
<protein>
    <recommendedName>
        <fullName evidence="1">PiggyBac transposable element-derived protein domain-containing protein</fullName>
    </recommendedName>
</protein>
<dbReference type="OrthoDB" id="5982523at2759"/>
<evidence type="ECO:0000259" key="1">
    <source>
        <dbReference type="Pfam" id="PF13843"/>
    </source>
</evidence>
<dbReference type="AlphaFoldDB" id="A0A7D9JY51"/>
<dbReference type="PANTHER" id="PTHR46599:SF3">
    <property type="entry name" value="PIGGYBAC TRANSPOSABLE ELEMENT-DERIVED PROTEIN 4"/>
    <property type="match status" value="1"/>
</dbReference>
<dbReference type="Pfam" id="PF13843">
    <property type="entry name" value="DDE_Tnp_1_7"/>
    <property type="match status" value="1"/>
</dbReference>
<accession>A0A7D9JY51</accession>
<reference evidence="2" key="1">
    <citation type="submission" date="2020-04" db="EMBL/GenBank/DDBJ databases">
        <authorList>
            <person name="Alioto T."/>
            <person name="Alioto T."/>
            <person name="Gomez Garrido J."/>
        </authorList>
    </citation>
    <scope>NUCLEOTIDE SEQUENCE</scope>
    <source>
        <strain evidence="2">A484AB</strain>
    </source>
</reference>
<gene>
    <name evidence="2" type="ORF">PACLA_8A068228</name>
</gene>
<dbReference type="EMBL" id="CACRXK020023696">
    <property type="protein sequence ID" value="CAB4037999.1"/>
    <property type="molecule type" value="Genomic_DNA"/>
</dbReference>
<keyword evidence="3" id="KW-1185">Reference proteome</keyword>
<evidence type="ECO:0000313" key="3">
    <source>
        <dbReference type="Proteomes" id="UP001152795"/>
    </source>
</evidence>